<name>A0ACC7NJA6_9BURK</name>
<reference evidence="1 2" key="1">
    <citation type="journal article" date="2024" name="Chem. Sci.">
        <title>Discovery of megapolipeptins by genome mining of a Burkholderiales bacteria collection.</title>
        <authorList>
            <person name="Paulo B.S."/>
            <person name="Recchia M.J.J."/>
            <person name="Lee S."/>
            <person name="Fergusson C.H."/>
            <person name="Romanowski S.B."/>
            <person name="Hernandez A."/>
            <person name="Krull N."/>
            <person name="Liu D.Y."/>
            <person name="Cavanagh H."/>
            <person name="Bos A."/>
            <person name="Gray C.A."/>
            <person name="Murphy B.T."/>
            <person name="Linington R.G."/>
            <person name="Eustaquio A.S."/>
        </authorList>
    </citation>
    <scope>NUCLEOTIDE SEQUENCE [LARGE SCALE GENOMIC DNA]</scope>
    <source>
        <strain evidence="1 2">RL18-126-BIB-B</strain>
    </source>
</reference>
<gene>
    <name evidence="1" type="ORF">PQR01_25830</name>
</gene>
<feature type="non-terminal residue" evidence="1">
    <location>
        <position position="63"/>
    </location>
</feature>
<proteinExistence type="predicted"/>
<evidence type="ECO:0000313" key="2">
    <source>
        <dbReference type="Proteomes" id="UP001629235"/>
    </source>
</evidence>
<comment type="caution">
    <text evidence="1">The sequence shown here is derived from an EMBL/GenBank/DDBJ whole genome shotgun (WGS) entry which is preliminary data.</text>
</comment>
<organism evidence="1 2">
    <name type="scientific">Paraburkholderia rhynchosiae</name>
    <dbReference type="NCBI Taxonomy" id="487049"/>
    <lineage>
        <taxon>Bacteria</taxon>
        <taxon>Pseudomonadati</taxon>
        <taxon>Pseudomonadota</taxon>
        <taxon>Betaproteobacteria</taxon>
        <taxon>Burkholderiales</taxon>
        <taxon>Burkholderiaceae</taxon>
        <taxon>Paraburkholderia</taxon>
    </lineage>
</organism>
<dbReference type="Proteomes" id="UP001629235">
    <property type="component" value="Unassembled WGS sequence"/>
</dbReference>
<sequence length="63" mass="7166">MSSLTLPRTDHFVERKAAQYATSSNARRPSTRPQSIRRAASRGTATLKLTSVEKKEHDLVWLR</sequence>
<accession>A0ACC7NJA6</accession>
<protein>
    <submittedName>
        <fullName evidence="1">Uncharacterized protein</fullName>
    </submittedName>
</protein>
<keyword evidence="2" id="KW-1185">Reference proteome</keyword>
<dbReference type="EMBL" id="JAQQDW010000063">
    <property type="protein sequence ID" value="MFM0106815.1"/>
    <property type="molecule type" value="Genomic_DNA"/>
</dbReference>
<evidence type="ECO:0000313" key="1">
    <source>
        <dbReference type="EMBL" id="MFM0106815.1"/>
    </source>
</evidence>